<evidence type="ECO:0000313" key="8">
    <source>
        <dbReference type="Proteomes" id="UP000004662"/>
    </source>
</evidence>
<dbReference type="InterPro" id="IPR050638">
    <property type="entry name" value="AA-Vitamin_Transporters"/>
</dbReference>
<reference evidence="8" key="1">
    <citation type="journal article" date="2015" name="Genome Announc.">
        <title>High-Quality Draft Genome Sequence of Desulfovibrio carbinoliphilus FW-101-2B, an Organic Acid-Oxidizing Sulfate-Reducing Bacterium Isolated from Uranium(VI)-Contaminated Groundwater.</title>
        <authorList>
            <person name="Ramsay B.D."/>
            <person name="Hwang C."/>
            <person name="Woo H.L."/>
            <person name="Carroll S.L."/>
            <person name="Lucas S."/>
            <person name="Han J."/>
            <person name="Lapidus A.L."/>
            <person name="Cheng J.F."/>
            <person name="Goodwin L.A."/>
            <person name="Pitluck S."/>
            <person name="Peters L."/>
            <person name="Chertkov O."/>
            <person name="Held B."/>
            <person name="Detter J.C."/>
            <person name="Han C.S."/>
            <person name="Tapia R."/>
            <person name="Land M.L."/>
            <person name="Hauser L.J."/>
            <person name="Kyrpides N.C."/>
            <person name="Ivanova N.N."/>
            <person name="Mikhailova N."/>
            <person name="Pagani I."/>
            <person name="Woyke T."/>
            <person name="Arkin A.P."/>
            <person name="Dehal P."/>
            <person name="Chivian D."/>
            <person name="Criddle C.S."/>
            <person name="Wu W."/>
            <person name="Chakraborty R."/>
            <person name="Hazen T.C."/>
            <person name="Fields M.W."/>
        </authorList>
    </citation>
    <scope>NUCLEOTIDE SEQUENCE [LARGE SCALE GENOMIC DNA]</scope>
    <source>
        <strain evidence="8">FW-101-2B</strain>
    </source>
</reference>
<dbReference type="PANTHER" id="PTHR32322:SF9">
    <property type="entry name" value="AMINO-ACID METABOLITE EFFLUX PUMP-RELATED"/>
    <property type="match status" value="1"/>
</dbReference>
<dbReference type="AlphaFoldDB" id="G7Q8D0"/>
<dbReference type="EMBL" id="CM001368">
    <property type="protein sequence ID" value="EHJ48542.1"/>
    <property type="molecule type" value="Genomic_DNA"/>
</dbReference>
<evidence type="ECO:0000256" key="4">
    <source>
        <dbReference type="ARBA" id="ARBA00023136"/>
    </source>
</evidence>
<evidence type="ECO:0000256" key="5">
    <source>
        <dbReference type="SAM" id="Phobius"/>
    </source>
</evidence>
<proteinExistence type="predicted"/>
<organism evidence="7 8">
    <name type="scientific">Solidesulfovibrio carbinoliphilus subsp. oakridgensis</name>
    <dbReference type="NCBI Taxonomy" id="694327"/>
    <lineage>
        <taxon>Bacteria</taxon>
        <taxon>Pseudomonadati</taxon>
        <taxon>Thermodesulfobacteriota</taxon>
        <taxon>Desulfovibrionia</taxon>
        <taxon>Desulfovibrionales</taxon>
        <taxon>Desulfovibrionaceae</taxon>
        <taxon>Solidesulfovibrio</taxon>
    </lineage>
</organism>
<feature type="transmembrane region" description="Helical" evidence="5">
    <location>
        <begin position="33"/>
        <end position="51"/>
    </location>
</feature>
<dbReference type="OrthoDB" id="7158585at2"/>
<evidence type="ECO:0000256" key="2">
    <source>
        <dbReference type="ARBA" id="ARBA00022692"/>
    </source>
</evidence>
<dbReference type="eggNOG" id="COG0697">
    <property type="taxonomic scope" value="Bacteria"/>
</dbReference>
<keyword evidence="3 5" id="KW-1133">Transmembrane helix</keyword>
<feature type="transmembrane region" description="Helical" evidence="5">
    <location>
        <begin position="63"/>
        <end position="81"/>
    </location>
</feature>
<feature type="transmembrane region" description="Helical" evidence="5">
    <location>
        <begin position="238"/>
        <end position="257"/>
    </location>
</feature>
<dbReference type="PANTHER" id="PTHR32322">
    <property type="entry name" value="INNER MEMBRANE TRANSPORTER"/>
    <property type="match status" value="1"/>
</dbReference>
<sequence length="303" mass="31578">MKPKHLLLALVVVALWGGNFVVITLGLQSFPPILLAALRFVLAAALVPFLARPEISWTRMIALGLAWFVAQFSLLFLGMAVGMPPGVASVVLQSQVFFTFLIAAIVLGERPRWRQVAGTGIALAGLGLIGLTAGSGGVNLMGFSLVIAASVFWALGNVLMRGAGKADMLPLIVWLSLIPPLPLLGMSYLFEGPERIVHAMTHLNATGVGAVLYLTVCATLVGYGGWGKLLKMYPAGTVAPFSLLIPVFGALCAHLVMGETFGPQRLVGMALILAGLVVVVLPIRSARIASGRAGGGPPARSGP</sequence>
<feature type="transmembrane region" description="Helical" evidence="5">
    <location>
        <begin position="263"/>
        <end position="283"/>
    </location>
</feature>
<dbReference type="Proteomes" id="UP000004662">
    <property type="component" value="Chromosome"/>
</dbReference>
<gene>
    <name evidence="7" type="ORF">DFW101_2538</name>
</gene>
<evidence type="ECO:0000259" key="6">
    <source>
        <dbReference type="Pfam" id="PF00892"/>
    </source>
</evidence>
<dbReference type="HOGENOM" id="CLU_033863_20_1_7"/>
<evidence type="ECO:0000256" key="1">
    <source>
        <dbReference type="ARBA" id="ARBA00004141"/>
    </source>
</evidence>
<dbReference type="Pfam" id="PF00892">
    <property type="entry name" value="EamA"/>
    <property type="match status" value="2"/>
</dbReference>
<feature type="transmembrane region" description="Helical" evidence="5">
    <location>
        <begin position="171"/>
        <end position="190"/>
    </location>
</feature>
<evidence type="ECO:0000256" key="3">
    <source>
        <dbReference type="ARBA" id="ARBA00022989"/>
    </source>
</evidence>
<feature type="transmembrane region" description="Helical" evidence="5">
    <location>
        <begin position="87"/>
        <end position="107"/>
    </location>
</feature>
<dbReference type="GO" id="GO:0016020">
    <property type="term" value="C:membrane"/>
    <property type="evidence" value="ECO:0007669"/>
    <property type="project" value="UniProtKB-SubCell"/>
</dbReference>
<accession>G7Q8D0</accession>
<dbReference type="SUPFAM" id="SSF103481">
    <property type="entry name" value="Multidrug resistance efflux transporter EmrE"/>
    <property type="match status" value="2"/>
</dbReference>
<feature type="domain" description="EamA" evidence="6">
    <location>
        <begin position="6"/>
        <end position="129"/>
    </location>
</feature>
<feature type="domain" description="EamA" evidence="6">
    <location>
        <begin position="141"/>
        <end position="280"/>
    </location>
</feature>
<feature type="transmembrane region" description="Helical" evidence="5">
    <location>
        <begin position="202"/>
        <end position="226"/>
    </location>
</feature>
<dbReference type="InterPro" id="IPR000620">
    <property type="entry name" value="EamA_dom"/>
</dbReference>
<feature type="transmembrane region" description="Helical" evidence="5">
    <location>
        <begin position="7"/>
        <end position="27"/>
    </location>
</feature>
<keyword evidence="4 5" id="KW-0472">Membrane</keyword>
<dbReference type="Gene3D" id="1.10.3730.20">
    <property type="match status" value="1"/>
</dbReference>
<keyword evidence="2 5" id="KW-0812">Transmembrane</keyword>
<comment type="subcellular location">
    <subcellularLocation>
        <location evidence="1">Membrane</location>
        <topology evidence="1">Multi-pass membrane protein</topology>
    </subcellularLocation>
</comment>
<name>G7Q8D0_9BACT</name>
<dbReference type="RefSeq" id="WP_009181915.1">
    <property type="nucleotide sequence ID" value="NZ_CM001368.1"/>
</dbReference>
<keyword evidence="8" id="KW-1185">Reference proteome</keyword>
<dbReference type="STRING" id="694327.DFW101_2538"/>
<protein>
    <recommendedName>
        <fullName evidence="6">EamA domain-containing protein</fullName>
    </recommendedName>
</protein>
<dbReference type="InterPro" id="IPR037185">
    <property type="entry name" value="EmrE-like"/>
</dbReference>
<feature type="transmembrane region" description="Helical" evidence="5">
    <location>
        <begin position="140"/>
        <end position="159"/>
    </location>
</feature>
<evidence type="ECO:0000313" key="7">
    <source>
        <dbReference type="EMBL" id="EHJ48542.1"/>
    </source>
</evidence>
<feature type="transmembrane region" description="Helical" evidence="5">
    <location>
        <begin position="116"/>
        <end position="134"/>
    </location>
</feature>